<name>A0A0C9XGF2_9AGAR</name>
<dbReference type="InterPro" id="IPR001079">
    <property type="entry name" value="Galectin_CRD"/>
</dbReference>
<dbReference type="SMART" id="SM00276">
    <property type="entry name" value="GLECT"/>
    <property type="match status" value="1"/>
</dbReference>
<dbReference type="HOGENOM" id="CLU_117277_0_0_1"/>
<feature type="domain" description="Galectin" evidence="2">
    <location>
        <begin position="31"/>
        <end position="173"/>
    </location>
</feature>
<evidence type="ECO:0000256" key="1">
    <source>
        <dbReference type="RuleBase" id="RU102079"/>
    </source>
</evidence>
<evidence type="ECO:0000313" key="4">
    <source>
        <dbReference type="Proteomes" id="UP000054477"/>
    </source>
</evidence>
<keyword evidence="1" id="KW-0430">Lectin</keyword>
<reference evidence="4" key="2">
    <citation type="submission" date="2015-01" db="EMBL/GenBank/DDBJ databases">
        <title>Evolutionary Origins and Diversification of the Mycorrhizal Mutualists.</title>
        <authorList>
            <consortium name="DOE Joint Genome Institute"/>
            <consortium name="Mycorrhizal Genomics Consortium"/>
            <person name="Kohler A."/>
            <person name="Kuo A."/>
            <person name="Nagy L.G."/>
            <person name="Floudas D."/>
            <person name="Copeland A."/>
            <person name="Barry K.W."/>
            <person name="Cichocki N."/>
            <person name="Veneault-Fourrey C."/>
            <person name="LaButti K."/>
            <person name="Lindquist E.A."/>
            <person name="Lipzen A."/>
            <person name="Lundell T."/>
            <person name="Morin E."/>
            <person name="Murat C."/>
            <person name="Riley R."/>
            <person name="Ohm R."/>
            <person name="Sun H."/>
            <person name="Tunlid A."/>
            <person name="Henrissat B."/>
            <person name="Grigoriev I.V."/>
            <person name="Hibbett D.S."/>
            <person name="Martin F."/>
        </authorList>
    </citation>
    <scope>NUCLEOTIDE SEQUENCE [LARGE SCALE GENOMIC DNA]</scope>
    <source>
        <strain evidence="4">LaAM-08-1</strain>
    </source>
</reference>
<dbReference type="Proteomes" id="UP000054477">
    <property type="component" value="Unassembled WGS sequence"/>
</dbReference>
<dbReference type="PROSITE" id="PS51304">
    <property type="entry name" value="GALECTIN"/>
    <property type="match status" value="1"/>
</dbReference>
<sequence>MPQSLDSYQRILRSPTNPANPMVFYLLPITQTVTLKQEFKAENIIVFQSAKLDLTPSTGSGIDNTAVNLISADSDILLTISIRRTENAIVLNSKPANGNWGTEERVTLKGLFDKGLNTTITVYDHGDRFQILINYNTIHYYVKRIQKNATAVSYGINPDQVSPFSDTLSVTTYDSFANIIPNGA</sequence>
<dbReference type="InterPro" id="IPR013320">
    <property type="entry name" value="ConA-like_dom_sf"/>
</dbReference>
<evidence type="ECO:0000259" key="2">
    <source>
        <dbReference type="PROSITE" id="PS51304"/>
    </source>
</evidence>
<gene>
    <name evidence="3" type="ORF">K443DRAFT_10389</name>
</gene>
<accession>A0A0C9XGF2</accession>
<dbReference type="SUPFAM" id="SSF49899">
    <property type="entry name" value="Concanavalin A-like lectins/glucanases"/>
    <property type="match status" value="1"/>
</dbReference>
<proteinExistence type="predicted"/>
<evidence type="ECO:0000313" key="3">
    <source>
        <dbReference type="EMBL" id="KIJ96761.1"/>
    </source>
</evidence>
<keyword evidence="4" id="KW-1185">Reference proteome</keyword>
<dbReference type="GO" id="GO:0030246">
    <property type="term" value="F:carbohydrate binding"/>
    <property type="evidence" value="ECO:0007669"/>
    <property type="project" value="UniProtKB-UniRule"/>
</dbReference>
<dbReference type="Gene3D" id="2.60.120.200">
    <property type="match status" value="1"/>
</dbReference>
<dbReference type="EMBL" id="KN838711">
    <property type="protein sequence ID" value="KIJ96761.1"/>
    <property type="molecule type" value="Genomic_DNA"/>
</dbReference>
<organism evidence="3 4">
    <name type="scientific">Laccaria amethystina LaAM-08-1</name>
    <dbReference type="NCBI Taxonomy" id="1095629"/>
    <lineage>
        <taxon>Eukaryota</taxon>
        <taxon>Fungi</taxon>
        <taxon>Dikarya</taxon>
        <taxon>Basidiomycota</taxon>
        <taxon>Agaricomycotina</taxon>
        <taxon>Agaricomycetes</taxon>
        <taxon>Agaricomycetidae</taxon>
        <taxon>Agaricales</taxon>
        <taxon>Agaricineae</taxon>
        <taxon>Hydnangiaceae</taxon>
        <taxon>Laccaria</taxon>
    </lineage>
</organism>
<dbReference type="OrthoDB" id="3018764at2759"/>
<protein>
    <recommendedName>
        <fullName evidence="1">Galectin</fullName>
    </recommendedName>
</protein>
<dbReference type="Pfam" id="PF00337">
    <property type="entry name" value="Gal-bind_lectin"/>
    <property type="match status" value="1"/>
</dbReference>
<reference evidence="3 4" key="1">
    <citation type="submission" date="2014-04" db="EMBL/GenBank/DDBJ databases">
        <authorList>
            <consortium name="DOE Joint Genome Institute"/>
            <person name="Kuo A."/>
            <person name="Kohler A."/>
            <person name="Nagy L.G."/>
            <person name="Floudas D."/>
            <person name="Copeland A."/>
            <person name="Barry K.W."/>
            <person name="Cichocki N."/>
            <person name="Veneault-Fourrey C."/>
            <person name="LaButti K."/>
            <person name="Lindquist E.A."/>
            <person name="Lipzen A."/>
            <person name="Lundell T."/>
            <person name="Morin E."/>
            <person name="Murat C."/>
            <person name="Sun H."/>
            <person name="Tunlid A."/>
            <person name="Henrissat B."/>
            <person name="Grigoriev I.V."/>
            <person name="Hibbett D.S."/>
            <person name="Martin F."/>
            <person name="Nordberg H.P."/>
            <person name="Cantor M.N."/>
            <person name="Hua S.X."/>
        </authorList>
    </citation>
    <scope>NUCLEOTIDE SEQUENCE [LARGE SCALE GENOMIC DNA]</scope>
    <source>
        <strain evidence="3 4">LaAM-08-1</strain>
    </source>
</reference>
<dbReference type="AlphaFoldDB" id="A0A0C9XGF2"/>